<reference evidence="2" key="1">
    <citation type="journal article" date="2020" name="Cell">
        <title>Large-Scale Comparative Analyses of Tick Genomes Elucidate Their Genetic Diversity and Vector Capacities.</title>
        <authorList>
            <consortium name="Tick Genome and Microbiome Consortium (TIGMIC)"/>
            <person name="Jia N."/>
            <person name="Wang J."/>
            <person name="Shi W."/>
            <person name="Du L."/>
            <person name="Sun Y."/>
            <person name="Zhan W."/>
            <person name="Jiang J.F."/>
            <person name="Wang Q."/>
            <person name="Zhang B."/>
            <person name="Ji P."/>
            <person name="Bell-Sakyi L."/>
            <person name="Cui X.M."/>
            <person name="Yuan T.T."/>
            <person name="Jiang B.G."/>
            <person name="Yang W.F."/>
            <person name="Lam T.T."/>
            <person name="Chang Q.C."/>
            <person name="Ding S.J."/>
            <person name="Wang X.J."/>
            <person name="Zhu J.G."/>
            <person name="Ruan X.D."/>
            <person name="Zhao L."/>
            <person name="Wei J.T."/>
            <person name="Ye R.Z."/>
            <person name="Que T.C."/>
            <person name="Du C.H."/>
            <person name="Zhou Y.H."/>
            <person name="Cheng J.X."/>
            <person name="Dai P.F."/>
            <person name="Guo W.B."/>
            <person name="Han X.H."/>
            <person name="Huang E.J."/>
            <person name="Li L.F."/>
            <person name="Wei W."/>
            <person name="Gao Y.C."/>
            <person name="Liu J.Z."/>
            <person name="Shao H.Z."/>
            <person name="Wang X."/>
            <person name="Wang C.C."/>
            <person name="Yang T.C."/>
            <person name="Huo Q.B."/>
            <person name="Li W."/>
            <person name="Chen H.Y."/>
            <person name="Chen S.E."/>
            <person name="Zhou L.G."/>
            <person name="Ni X.B."/>
            <person name="Tian J.H."/>
            <person name="Sheng Y."/>
            <person name="Liu T."/>
            <person name="Pan Y.S."/>
            <person name="Xia L.Y."/>
            <person name="Li J."/>
            <person name="Zhao F."/>
            <person name="Cao W.C."/>
        </authorList>
    </citation>
    <scope>NUCLEOTIDE SEQUENCE</scope>
    <source>
        <strain evidence="2">Rsan-2018</strain>
    </source>
</reference>
<sequence>MSTLCLAACVVLISGSMVVIPDLGNLPQTGSFLCDRHDGDRVSDILRAMYIAIKHVQNALRPIIVGPKDGKGCDSCINERSARALPEAKRVVRNSRAVR</sequence>
<evidence type="ECO:0000313" key="3">
    <source>
        <dbReference type="Proteomes" id="UP000821837"/>
    </source>
</evidence>
<dbReference type="EMBL" id="JABSTV010001248">
    <property type="protein sequence ID" value="KAH7969937.1"/>
    <property type="molecule type" value="Genomic_DNA"/>
</dbReference>
<keyword evidence="1" id="KW-0732">Signal</keyword>
<name>A0A9D4Q8W0_RHISA</name>
<reference evidence="2" key="2">
    <citation type="submission" date="2021-09" db="EMBL/GenBank/DDBJ databases">
        <authorList>
            <person name="Jia N."/>
            <person name="Wang J."/>
            <person name="Shi W."/>
            <person name="Du L."/>
            <person name="Sun Y."/>
            <person name="Zhan W."/>
            <person name="Jiang J."/>
            <person name="Wang Q."/>
            <person name="Zhang B."/>
            <person name="Ji P."/>
            <person name="Sakyi L.B."/>
            <person name="Cui X."/>
            <person name="Yuan T."/>
            <person name="Jiang B."/>
            <person name="Yang W."/>
            <person name="Lam T.T.-Y."/>
            <person name="Chang Q."/>
            <person name="Ding S."/>
            <person name="Wang X."/>
            <person name="Zhu J."/>
            <person name="Ruan X."/>
            <person name="Zhao L."/>
            <person name="Wei J."/>
            <person name="Que T."/>
            <person name="Du C."/>
            <person name="Cheng J."/>
            <person name="Dai P."/>
            <person name="Han X."/>
            <person name="Huang E."/>
            <person name="Gao Y."/>
            <person name="Liu J."/>
            <person name="Shao H."/>
            <person name="Ye R."/>
            <person name="Li L."/>
            <person name="Wei W."/>
            <person name="Wang X."/>
            <person name="Wang C."/>
            <person name="Huo Q."/>
            <person name="Li W."/>
            <person name="Guo W."/>
            <person name="Chen H."/>
            <person name="Chen S."/>
            <person name="Zhou L."/>
            <person name="Zhou L."/>
            <person name="Ni X."/>
            <person name="Tian J."/>
            <person name="Zhou Y."/>
            <person name="Sheng Y."/>
            <person name="Liu T."/>
            <person name="Pan Y."/>
            <person name="Xia L."/>
            <person name="Li J."/>
            <person name="Zhao F."/>
            <person name="Cao W."/>
        </authorList>
    </citation>
    <scope>NUCLEOTIDE SEQUENCE</scope>
    <source>
        <strain evidence="2">Rsan-2018</strain>
        <tissue evidence="2">Larvae</tissue>
    </source>
</reference>
<proteinExistence type="predicted"/>
<organism evidence="2 3">
    <name type="scientific">Rhipicephalus sanguineus</name>
    <name type="common">Brown dog tick</name>
    <name type="synonym">Ixodes sanguineus</name>
    <dbReference type="NCBI Taxonomy" id="34632"/>
    <lineage>
        <taxon>Eukaryota</taxon>
        <taxon>Metazoa</taxon>
        <taxon>Ecdysozoa</taxon>
        <taxon>Arthropoda</taxon>
        <taxon>Chelicerata</taxon>
        <taxon>Arachnida</taxon>
        <taxon>Acari</taxon>
        <taxon>Parasitiformes</taxon>
        <taxon>Ixodida</taxon>
        <taxon>Ixodoidea</taxon>
        <taxon>Ixodidae</taxon>
        <taxon>Rhipicephalinae</taxon>
        <taxon>Rhipicephalus</taxon>
        <taxon>Rhipicephalus</taxon>
    </lineage>
</organism>
<evidence type="ECO:0008006" key="4">
    <source>
        <dbReference type="Google" id="ProtNLM"/>
    </source>
</evidence>
<accession>A0A9D4Q8W0</accession>
<feature type="chain" id="PRO_5038537315" description="Secreted protein" evidence="1">
    <location>
        <begin position="16"/>
        <end position="99"/>
    </location>
</feature>
<evidence type="ECO:0000313" key="2">
    <source>
        <dbReference type="EMBL" id="KAH7969937.1"/>
    </source>
</evidence>
<feature type="signal peptide" evidence="1">
    <location>
        <begin position="1"/>
        <end position="15"/>
    </location>
</feature>
<gene>
    <name evidence="2" type="ORF">HPB52_022784</name>
</gene>
<dbReference type="AlphaFoldDB" id="A0A9D4Q8W0"/>
<protein>
    <recommendedName>
        <fullName evidence="4">Secreted protein</fullName>
    </recommendedName>
</protein>
<evidence type="ECO:0000256" key="1">
    <source>
        <dbReference type="SAM" id="SignalP"/>
    </source>
</evidence>
<comment type="caution">
    <text evidence="2">The sequence shown here is derived from an EMBL/GenBank/DDBJ whole genome shotgun (WGS) entry which is preliminary data.</text>
</comment>
<dbReference type="Proteomes" id="UP000821837">
    <property type="component" value="Unassembled WGS sequence"/>
</dbReference>
<keyword evidence="3" id="KW-1185">Reference proteome</keyword>